<accession>A0AA35ZF23</accession>
<organism evidence="2 3">
    <name type="scientific">Lactuca saligna</name>
    <name type="common">Willowleaf lettuce</name>
    <dbReference type="NCBI Taxonomy" id="75948"/>
    <lineage>
        <taxon>Eukaryota</taxon>
        <taxon>Viridiplantae</taxon>
        <taxon>Streptophyta</taxon>
        <taxon>Embryophyta</taxon>
        <taxon>Tracheophyta</taxon>
        <taxon>Spermatophyta</taxon>
        <taxon>Magnoliopsida</taxon>
        <taxon>eudicotyledons</taxon>
        <taxon>Gunneridae</taxon>
        <taxon>Pentapetalae</taxon>
        <taxon>asterids</taxon>
        <taxon>campanulids</taxon>
        <taxon>Asterales</taxon>
        <taxon>Asteraceae</taxon>
        <taxon>Cichorioideae</taxon>
        <taxon>Cichorieae</taxon>
        <taxon>Lactucinae</taxon>
        <taxon>Lactuca</taxon>
    </lineage>
</organism>
<feature type="compositionally biased region" description="Acidic residues" evidence="1">
    <location>
        <begin position="1"/>
        <end position="22"/>
    </location>
</feature>
<evidence type="ECO:0000313" key="3">
    <source>
        <dbReference type="Proteomes" id="UP001177003"/>
    </source>
</evidence>
<feature type="region of interest" description="Disordered" evidence="1">
    <location>
        <begin position="1"/>
        <end position="112"/>
    </location>
</feature>
<keyword evidence="3" id="KW-1185">Reference proteome</keyword>
<name>A0AA35ZF23_LACSI</name>
<evidence type="ECO:0000256" key="1">
    <source>
        <dbReference type="SAM" id="MobiDB-lite"/>
    </source>
</evidence>
<evidence type="ECO:0000313" key="2">
    <source>
        <dbReference type="EMBL" id="CAI9290762.1"/>
    </source>
</evidence>
<feature type="compositionally biased region" description="Low complexity" evidence="1">
    <location>
        <begin position="55"/>
        <end position="68"/>
    </location>
</feature>
<dbReference type="Proteomes" id="UP001177003">
    <property type="component" value="Chromosome 6"/>
</dbReference>
<reference evidence="2" key="1">
    <citation type="submission" date="2023-04" db="EMBL/GenBank/DDBJ databases">
        <authorList>
            <person name="Vijverberg K."/>
            <person name="Xiong W."/>
            <person name="Schranz E."/>
        </authorList>
    </citation>
    <scope>NUCLEOTIDE SEQUENCE</scope>
</reference>
<gene>
    <name evidence="2" type="ORF">LSALG_LOCUS29939</name>
</gene>
<sequence>MGLADEEPFEDEEETSEEEQLGDEIGGVPADSSPYPDSSSHQETQEKDLTESDSSPETVSPLPSSSLSIHIPGRKITIAPRKSIPIPSRKRATSPPSSPNPSKKSCPTHKWTSGSSRIILVSMIL</sequence>
<dbReference type="EMBL" id="OX465082">
    <property type="protein sequence ID" value="CAI9290762.1"/>
    <property type="molecule type" value="Genomic_DNA"/>
</dbReference>
<protein>
    <submittedName>
        <fullName evidence="2">Uncharacterized protein</fullName>
    </submittedName>
</protein>
<dbReference type="AlphaFoldDB" id="A0AA35ZF23"/>
<proteinExistence type="predicted"/>